<dbReference type="Pfam" id="PF11795">
    <property type="entry name" value="DUF3322"/>
    <property type="match status" value="1"/>
</dbReference>
<dbReference type="InterPro" id="IPR024534">
    <property type="entry name" value="JetD_C"/>
</dbReference>
<dbReference type="PIRSF" id="PIRSF028408">
    <property type="entry name" value="UCP028408"/>
    <property type="match status" value="1"/>
</dbReference>
<evidence type="ECO:0000259" key="2">
    <source>
        <dbReference type="Pfam" id="PF11795"/>
    </source>
</evidence>
<dbReference type="RefSeq" id="WP_006164469.1">
    <property type="nucleotide sequence ID" value="NZ_AHJE01000193.1"/>
</dbReference>
<evidence type="ECO:0000259" key="1">
    <source>
        <dbReference type="Pfam" id="PF09983"/>
    </source>
</evidence>
<evidence type="ECO:0000313" key="4">
    <source>
        <dbReference type="Proteomes" id="UP000005808"/>
    </source>
</evidence>
<dbReference type="PATRIC" id="fig|1127483.3.peg.8157"/>
<protein>
    <recommendedName>
        <fullName evidence="5">Wadjet protein JetD C-terminal domain-containing protein</fullName>
    </recommendedName>
</protein>
<gene>
    <name evidence="3" type="ORF">OR16_41079</name>
</gene>
<dbReference type="Proteomes" id="UP000005808">
    <property type="component" value="Unassembled WGS sequence"/>
</dbReference>
<dbReference type="OrthoDB" id="322908at2"/>
<feature type="domain" description="DUF3322" evidence="2">
    <location>
        <begin position="4"/>
        <end position="186"/>
    </location>
</feature>
<evidence type="ECO:0008006" key="5">
    <source>
        <dbReference type="Google" id="ProtNLM"/>
    </source>
</evidence>
<dbReference type="InterPro" id="IPR014544">
    <property type="entry name" value="UCP028408"/>
</dbReference>
<evidence type="ECO:0000313" key="3">
    <source>
        <dbReference type="EMBL" id="EHP37748.1"/>
    </source>
</evidence>
<dbReference type="InterPro" id="IPR024537">
    <property type="entry name" value="DUF3322"/>
</dbReference>
<proteinExistence type="predicted"/>
<sequence>MKSPDELAAKLARHWQSAQVRVARLLQADSWPLSLSIGRPSARAFADETGLVRRHVQRWREMQVGTVVWQDVAYRAGNAPVEVPLSWELRTPSEWVLATGDPTIQAEYRALGKLVQAVDPLFHPLILRQRRLAVDRSAGEVAKASEVALALTPGCAGGRPLRALTVCNIDSKFIERNRALLIQMLDVRFDGLPGELGLESFLDAADDSDHWLLLVPLAPRLLPFSQQRVRVSELGLLPESVSHILIVENERCLHQLPALADSVAILGAGLSLGWMRAEWLAHKHVAYWGDMDTWGLTMLARARQAQPDVTVVQMNRACFDQYAVALAVAEPVPAGVEPPEGLTVVEREFYQYLRRQERGRLEQEFLPPDLVAAALIAWHSASPG</sequence>
<name>H1SI97_9BURK</name>
<organism evidence="3 4">
    <name type="scientific">Cupriavidus basilensis OR16</name>
    <dbReference type="NCBI Taxonomy" id="1127483"/>
    <lineage>
        <taxon>Bacteria</taxon>
        <taxon>Pseudomonadati</taxon>
        <taxon>Pseudomonadota</taxon>
        <taxon>Betaproteobacteria</taxon>
        <taxon>Burkholderiales</taxon>
        <taxon>Burkholderiaceae</taxon>
        <taxon>Cupriavidus</taxon>
    </lineage>
</organism>
<reference evidence="3 4" key="1">
    <citation type="journal article" date="2012" name="J. Bacteriol.">
        <title>De Novo Genome Project of Cupriavidus basilensis OR16.</title>
        <authorList>
            <person name="Cserhati M."/>
            <person name="Kriszt B."/>
            <person name="Szoboszlay S."/>
            <person name="Toth A."/>
            <person name="Szabo I."/>
            <person name="Tancsics A."/>
            <person name="Nagy I."/>
            <person name="Horvath B."/>
            <person name="Nagy I."/>
            <person name="Kukolya J."/>
        </authorList>
    </citation>
    <scope>NUCLEOTIDE SEQUENCE [LARGE SCALE GENOMIC DNA]</scope>
    <source>
        <strain evidence="3 4">OR16</strain>
    </source>
</reference>
<comment type="caution">
    <text evidence="3">The sequence shown here is derived from an EMBL/GenBank/DDBJ whole genome shotgun (WGS) entry which is preliminary data.</text>
</comment>
<dbReference type="AlphaFoldDB" id="H1SI97"/>
<dbReference type="EMBL" id="AHJE01000193">
    <property type="protein sequence ID" value="EHP37748.1"/>
    <property type="molecule type" value="Genomic_DNA"/>
</dbReference>
<accession>H1SI97</accession>
<dbReference type="Pfam" id="PF09983">
    <property type="entry name" value="JetD_C"/>
    <property type="match status" value="1"/>
</dbReference>
<feature type="domain" description="Wadjet protein JetD C-terminal" evidence="1">
    <location>
        <begin position="206"/>
        <end position="374"/>
    </location>
</feature>